<evidence type="ECO:0000256" key="5">
    <source>
        <dbReference type="SAM" id="MobiDB-lite"/>
    </source>
</evidence>
<dbReference type="STRING" id="797419.SAMN05216556_11191"/>
<dbReference type="SUPFAM" id="SSF51064">
    <property type="entry name" value="Head domain of nucleotide exchange factor GrpE"/>
    <property type="match status" value="1"/>
</dbReference>
<dbReference type="GO" id="GO:0042803">
    <property type="term" value="F:protein homodimerization activity"/>
    <property type="evidence" value="ECO:0007669"/>
    <property type="project" value="InterPro"/>
</dbReference>
<keyword evidence="7" id="KW-1185">Reference proteome</keyword>
<organism evidence="6 7">
    <name type="scientific">Aequorivita viscosa</name>
    <dbReference type="NCBI Taxonomy" id="797419"/>
    <lineage>
        <taxon>Bacteria</taxon>
        <taxon>Pseudomonadati</taxon>
        <taxon>Bacteroidota</taxon>
        <taxon>Flavobacteriia</taxon>
        <taxon>Flavobacteriales</taxon>
        <taxon>Flavobacteriaceae</taxon>
        <taxon>Aequorivita</taxon>
    </lineage>
</organism>
<evidence type="ECO:0000313" key="6">
    <source>
        <dbReference type="EMBL" id="SHJ07013.1"/>
    </source>
</evidence>
<reference evidence="7" key="1">
    <citation type="submission" date="2016-11" db="EMBL/GenBank/DDBJ databases">
        <authorList>
            <person name="Varghese N."/>
            <person name="Submissions S."/>
        </authorList>
    </citation>
    <scope>NUCLEOTIDE SEQUENCE [LARGE SCALE GENOMIC DNA]</scope>
    <source>
        <strain evidence="7">DSM 26349</strain>
    </source>
</reference>
<evidence type="ECO:0000256" key="3">
    <source>
        <dbReference type="HAMAP-Rule" id="MF_01151"/>
    </source>
</evidence>
<sequence length="204" mass="23830">MTFYYKWQYFCTLLKNLKEIATMSKKDKSKENDSIEEVELNENENTEQEMDQEHTDDAVAVIKDELAREKDRYLRLFAEFENYKKRTARERIEMFKTAGEDIVLSLLPVLDDFERALKEIDKIEDNHFKGVGLINNKLRETLRSKGLEMMEVKQGDSFDSEAHEAITQIPAPDKKLKGKIIDVVEKGYTLGDKIIRYPKVVIGQ</sequence>
<proteinExistence type="inferred from homology"/>
<dbReference type="Gene3D" id="3.90.20.20">
    <property type="match status" value="1"/>
</dbReference>
<comment type="subunit">
    <text evidence="3">Homodimer.</text>
</comment>
<dbReference type="PANTHER" id="PTHR21237:SF23">
    <property type="entry name" value="GRPE PROTEIN HOMOLOG, MITOCHONDRIAL"/>
    <property type="match status" value="1"/>
</dbReference>
<dbReference type="GO" id="GO:0006457">
    <property type="term" value="P:protein folding"/>
    <property type="evidence" value="ECO:0007669"/>
    <property type="project" value="InterPro"/>
</dbReference>
<dbReference type="CDD" id="cd00446">
    <property type="entry name" value="GrpE"/>
    <property type="match status" value="1"/>
</dbReference>
<comment type="similarity">
    <text evidence="1 3 4">Belongs to the GrpE family.</text>
</comment>
<dbReference type="GO" id="GO:0000774">
    <property type="term" value="F:adenyl-nucleotide exchange factor activity"/>
    <property type="evidence" value="ECO:0007669"/>
    <property type="project" value="InterPro"/>
</dbReference>
<evidence type="ECO:0000313" key="7">
    <source>
        <dbReference type="Proteomes" id="UP000184172"/>
    </source>
</evidence>
<dbReference type="SUPFAM" id="SSF58014">
    <property type="entry name" value="Coiled-coil domain of nucleotide exchange factor GrpE"/>
    <property type="match status" value="1"/>
</dbReference>
<dbReference type="Gene3D" id="2.30.22.10">
    <property type="entry name" value="Head domain of nucleotide exchange factor GrpE"/>
    <property type="match status" value="1"/>
</dbReference>
<protein>
    <recommendedName>
        <fullName evidence="3">Protein GrpE</fullName>
    </recommendedName>
    <alternativeName>
        <fullName evidence="3">HSP-70 cofactor</fullName>
    </alternativeName>
</protein>
<feature type="compositionally biased region" description="Acidic residues" evidence="5">
    <location>
        <begin position="34"/>
        <end position="50"/>
    </location>
</feature>
<dbReference type="PRINTS" id="PR00773">
    <property type="entry name" value="GRPEPROTEIN"/>
</dbReference>
<dbReference type="EMBL" id="FQYV01000009">
    <property type="protein sequence ID" value="SHJ07013.1"/>
    <property type="molecule type" value="Genomic_DNA"/>
</dbReference>
<evidence type="ECO:0000256" key="2">
    <source>
        <dbReference type="ARBA" id="ARBA00023186"/>
    </source>
</evidence>
<evidence type="ECO:0000256" key="4">
    <source>
        <dbReference type="RuleBase" id="RU004478"/>
    </source>
</evidence>
<dbReference type="AlphaFoldDB" id="A0A1M6GAN3"/>
<keyword evidence="3" id="KW-0963">Cytoplasm</keyword>
<keyword evidence="3" id="KW-0346">Stress response</keyword>
<dbReference type="GO" id="GO:0051082">
    <property type="term" value="F:unfolded protein binding"/>
    <property type="evidence" value="ECO:0007669"/>
    <property type="project" value="TreeGrafter"/>
</dbReference>
<dbReference type="GO" id="GO:0005737">
    <property type="term" value="C:cytoplasm"/>
    <property type="evidence" value="ECO:0007669"/>
    <property type="project" value="UniProtKB-SubCell"/>
</dbReference>
<keyword evidence="2 3" id="KW-0143">Chaperone</keyword>
<dbReference type="Proteomes" id="UP000184172">
    <property type="component" value="Unassembled WGS sequence"/>
</dbReference>
<dbReference type="InterPro" id="IPR013805">
    <property type="entry name" value="GrpE_CC"/>
</dbReference>
<dbReference type="InterPro" id="IPR000740">
    <property type="entry name" value="GrpE"/>
</dbReference>
<feature type="region of interest" description="Disordered" evidence="5">
    <location>
        <begin position="26"/>
        <end position="53"/>
    </location>
</feature>
<evidence type="ECO:0000256" key="1">
    <source>
        <dbReference type="ARBA" id="ARBA00009054"/>
    </source>
</evidence>
<gene>
    <name evidence="3" type="primary">grpE</name>
    <name evidence="6" type="ORF">SAMN04487908_10925</name>
</gene>
<dbReference type="PANTHER" id="PTHR21237">
    <property type="entry name" value="GRPE PROTEIN"/>
    <property type="match status" value="1"/>
</dbReference>
<comment type="function">
    <text evidence="3">Participates actively in the response to hyperosmotic and heat shock by preventing the aggregation of stress-denatured proteins, in association with DnaK and GrpE. It is the nucleotide exchange factor for DnaK and may function as a thermosensor. Unfolded proteins bind initially to DnaJ; upon interaction with the DnaJ-bound protein, DnaK hydrolyzes its bound ATP, resulting in the formation of a stable complex. GrpE releases ADP from DnaK; ATP binding to DnaK triggers the release of the substrate protein, thus completing the reaction cycle. Several rounds of ATP-dependent interactions between DnaJ, DnaK and GrpE are required for fully efficient folding.</text>
</comment>
<dbReference type="GO" id="GO:0051087">
    <property type="term" value="F:protein-folding chaperone binding"/>
    <property type="evidence" value="ECO:0007669"/>
    <property type="project" value="InterPro"/>
</dbReference>
<dbReference type="HAMAP" id="MF_01151">
    <property type="entry name" value="GrpE"/>
    <property type="match status" value="1"/>
</dbReference>
<comment type="subcellular location">
    <subcellularLocation>
        <location evidence="3">Cytoplasm</location>
    </subcellularLocation>
</comment>
<dbReference type="InterPro" id="IPR009012">
    <property type="entry name" value="GrpE_head"/>
</dbReference>
<accession>A0A1M6GAN3</accession>
<dbReference type="Pfam" id="PF01025">
    <property type="entry name" value="GrpE"/>
    <property type="match status" value="1"/>
</dbReference>
<name>A0A1M6GAN3_9FLAO</name>